<gene>
    <name evidence="7" type="ORF">HRJ53_24135</name>
</gene>
<reference evidence="7" key="1">
    <citation type="submission" date="2020-06" db="EMBL/GenBank/DDBJ databases">
        <title>Legume-microbial interactions unlock mineral nutrients during tropical forest succession.</title>
        <authorList>
            <person name="Epihov D.Z."/>
        </authorList>
    </citation>
    <scope>NUCLEOTIDE SEQUENCE [LARGE SCALE GENOMIC DNA]</scope>
    <source>
        <strain evidence="7">Pan2503</strain>
    </source>
</reference>
<protein>
    <recommendedName>
        <fullName evidence="6">Major facilitator superfamily (MFS) profile domain-containing protein</fullName>
    </recommendedName>
</protein>
<evidence type="ECO:0000256" key="5">
    <source>
        <dbReference type="SAM" id="Phobius"/>
    </source>
</evidence>
<dbReference type="GO" id="GO:0016020">
    <property type="term" value="C:membrane"/>
    <property type="evidence" value="ECO:0007669"/>
    <property type="project" value="UniProtKB-SubCell"/>
</dbReference>
<keyword evidence="3 5" id="KW-1133">Transmembrane helix</keyword>
<dbReference type="PANTHER" id="PTHR11662:SF399">
    <property type="entry name" value="FI19708P1-RELATED"/>
    <property type="match status" value="1"/>
</dbReference>
<proteinExistence type="predicted"/>
<evidence type="ECO:0000256" key="3">
    <source>
        <dbReference type="ARBA" id="ARBA00022989"/>
    </source>
</evidence>
<feature type="transmembrane region" description="Helical" evidence="5">
    <location>
        <begin position="82"/>
        <end position="103"/>
    </location>
</feature>
<dbReference type="PANTHER" id="PTHR11662">
    <property type="entry name" value="SOLUTE CARRIER FAMILY 17"/>
    <property type="match status" value="1"/>
</dbReference>
<dbReference type="EMBL" id="JACDQQ010002331">
    <property type="protein sequence ID" value="MBA0088086.1"/>
    <property type="molecule type" value="Genomic_DNA"/>
</dbReference>
<feature type="transmembrane region" description="Helical" evidence="5">
    <location>
        <begin position="27"/>
        <end position="45"/>
    </location>
</feature>
<keyword evidence="4 5" id="KW-0472">Membrane</keyword>
<dbReference type="Proteomes" id="UP000567293">
    <property type="component" value="Unassembled WGS sequence"/>
</dbReference>
<comment type="subcellular location">
    <subcellularLocation>
        <location evidence="1">Membrane</location>
        <topology evidence="1">Multi-pass membrane protein</topology>
    </subcellularLocation>
</comment>
<name>A0A7V8NVF1_9BACT</name>
<dbReference type="AlphaFoldDB" id="A0A7V8NVF1"/>
<evidence type="ECO:0000259" key="6">
    <source>
        <dbReference type="PROSITE" id="PS50850"/>
    </source>
</evidence>
<dbReference type="InterPro" id="IPR050382">
    <property type="entry name" value="MFS_Na/Anion_cotransporter"/>
</dbReference>
<dbReference type="SUPFAM" id="SSF103473">
    <property type="entry name" value="MFS general substrate transporter"/>
    <property type="match status" value="1"/>
</dbReference>
<evidence type="ECO:0000256" key="1">
    <source>
        <dbReference type="ARBA" id="ARBA00004141"/>
    </source>
</evidence>
<feature type="domain" description="Major facilitator superfamily (MFS) profile" evidence="6">
    <location>
        <begin position="1"/>
        <end position="141"/>
    </location>
</feature>
<organism evidence="7 8">
    <name type="scientific">Candidatus Acidiferrum panamense</name>
    <dbReference type="NCBI Taxonomy" id="2741543"/>
    <lineage>
        <taxon>Bacteria</taxon>
        <taxon>Pseudomonadati</taxon>
        <taxon>Acidobacteriota</taxon>
        <taxon>Terriglobia</taxon>
        <taxon>Candidatus Acidiferrales</taxon>
        <taxon>Candidatus Acidiferrum</taxon>
    </lineage>
</organism>
<dbReference type="InterPro" id="IPR036259">
    <property type="entry name" value="MFS_trans_sf"/>
</dbReference>
<evidence type="ECO:0000313" key="7">
    <source>
        <dbReference type="EMBL" id="MBA0088086.1"/>
    </source>
</evidence>
<keyword evidence="2 5" id="KW-0812">Transmembrane</keyword>
<dbReference type="PROSITE" id="PS50850">
    <property type="entry name" value="MFS"/>
    <property type="match status" value="1"/>
</dbReference>
<dbReference type="InterPro" id="IPR020846">
    <property type="entry name" value="MFS_dom"/>
</dbReference>
<evidence type="ECO:0000256" key="4">
    <source>
        <dbReference type="ARBA" id="ARBA00023136"/>
    </source>
</evidence>
<dbReference type="GO" id="GO:0022857">
    <property type="term" value="F:transmembrane transporter activity"/>
    <property type="evidence" value="ECO:0007669"/>
    <property type="project" value="InterPro"/>
</dbReference>
<comment type="caution">
    <text evidence="7">The sequence shown here is derived from an EMBL/GenBank/DDBJ whole genome shotgun (WGS) entry which is preliminary data.</text>
</comment>
<evidence type="ECO:0000256" key="2">
    <source>
        <dbReference type="ARBA" id="ARBA00022692"/>
    </source>
</evidence>
<sequence length="162" mass="16296">MLGTLAGGWLGDHLIQRGVTTTVSRKSIIGAGLITATVLVVVAAYTAQSWLAVALLTLCVASLRLTTGSVNSLPIDLAPPAAVASLTSIQNVFGSIGGLLAPIVTGRIVTLTGSFVTSLLVAGGMALFGAISYLFIMGDIRKDSITPAGSSVISRVSSSPAV</sequence>
<accession>A0A7V8NVF1</accession>
<evidence type="ECO:0000313" key="8">
    <source>
        <dbReference type="Proteomes" id="UP000567293"/>
    </source>
</evidence>
<feature type="transmembrane region" description="Helical" evidence="5">
    <location>
        <begin position="51"/>
        <end position="70"/>
    </location>
</feature>
<feature type="transmembrane region" description="Helical" evidence="5">
    <location>
        <begin position="115"/>
        <end position="136"/>
    </location>
</feature>
<keyword evidence="8" id="KW-1185">Reference proteome</keyword>
<dbReference type="Gene3D" id="1.20.1250.20">
    <property type="entry name" value="MFS general substrate transporter like domains"/>
    <property type="match status" value="1"/>
</dbReference>